<evidence type="ECO:0000256" key="2">
    <source>
        <dbReference type="ARBA" id="ARBA00012150"/>
    </source>
</evidence>
<dbReference type="InterPro" id="IPR020456">
    <property type="entry name" value="Acylphosphatase"/>
</dbReference>
<feature type="domain" description="Acylphosphatase-like" evidence="7">
    <location>
        <begin position="5"/>
        <end position="90"/>
    </location>
</feature>
<dbReference type="GO" id="GO:0003998">
    <property type="term" value="F:acylphosphatase activity"/>
    <property type="evidence" value="ECO:0007669"/>
    <property type="project" value="UniProtKB-EC"/>
</dbReference>
<comment type="similarity">
    <text evidence="1 6">Belongs to the acylphosphatase family.</text>
</comment>
<dbReference type="EMBL" id="DXEU01000021">
    <property type="protein sequence ID" value="HIX51369.1"/>
    <property type="molecule type" value="Genomic_DNA"/>
</dbReference>
<name>A0A9D2AW71_9FIRM</name>
<sequence length="90" mass="10436">MKKVRQHIIFSGIVQGVGFRYRAYYAASKLGLTGWVYNMADGRVEMEVQGDELAISQMIEQIGSGWCVSIEHMDCEEIPLEEEREFRVRY</sequence>
<feature type="active site" evidence="5">
    <location>
        <position position="38"/>
    </location>
</feature>
<feature type="active site" evidence="5">
    <location>
        <position position="20"/>
    </location>
</feature>
<evidence type="ECO:0000259" key="7">
    <source>
        <dbReference type="PROSITE" id="PS51160"/>
    </source>
</evidence>
<dbReference type="AlphaFoldDB" id="A0A9D2AW71"/>
<dbReference type="PANTHER" id="PTHR47268">
    <property type="entry name" value="ACYLPHOSPHATASE"/>
    <property type="match status" value="1"/>
</dbReference>
<gene>
    <name evidence="8" type="ORF">IAA28_01030</name>
</gene>
<dbReference type="Proteomes" id="UP000886780">
    <property type="component" value="Unassembled WGS sequence"/>
</dbReference>
<evidence type="ECO:0000256" key="3">
    <source>
        <dbReference type="ARBA" id="ARBA00015991"/>
    </source>
</evidence>
<dbReference type="Pfam" id="PF00708">
    <property type="entry name" value="Acylphosphatase"/>
    <property type="match status" value="1"/>
</dbReference>
<comment type="catalytic activity">
    <reaction evidence="4 5">
        <text>an acyl phosphate + H2O = a carboxylate + phosphate + H(+)</text>
        <dbReference type="Rhea" id="RHEA:14965"/>
        <dbReference type="ChEBI" id="CHEBI:15377"/>
        <dbReference type="ChEBI" id="CHEBI:15378"/>
        <dbReference type="ChEBI" id="CHEBI:29067"/>
        <dbReference type="ChEBI" id="CHEBI:43474"/>
        <dbReference type="ChEBI" id="CHEBI:59918"/>
        <dbReference type="EC" id="3.6.1.7"/>
    </reaction>
</comment>
<dbReference type="InterPro" id="IPR036046">
    <property type="entry name" value="Acylphosphatase-like_dom_sf"/>
</dbReference>
<evidence type="ECO:0000313" key="9">
    <source>
        <dbReference type="Proteomes" id="UP000886780"/>
    </source>
</evidence>
<proteinExistence type="inferred from homology"/>
<dbReference type="SUPFAM" id="SSF54975">
    <property type="entry name" value="Acylphosphatase/BLUF domain-like"/>
    <property type="match status" value="1"/>
</dbReference>
<dbReference type="Gene3D" id="3.30.70.100">
    <property type="match status" value="1"/>
</dbReference>
<dbReference type="InterPro" id="IPR001792">
    <property type="entry name" value="Acylphosphatase-like_dom"/>
</dbReference>
<reference evidence="8" key="2">
    <citation type="submission" date="2021-04" db="EMBL/GenBank/DDBJ databases">
        <authorList>
            <person name="Gilroy R."/>
        </authorList>
    </citation>
    <scope>NUCLEOTIDE SEQUENCE</scope>
    <source>
        <strain evidence="8">ChiGjej4B4-12881</strain>
    </source>
</reference>
<dbReference type="EC" id="3.6.1.7" evidence="2 5"/>
<dbReference type="PROSITE" id="PS51160">
    <property type="entry name" value="ACYLPHOSPHATASE_3"/>
    <property type="match status" value="1"/>
</dbReference>
<evidence type="ECO:0000313" key="8">
    <source>
        <dbReference type="EMBL" id="HIX51369.1"/>
    </source>
</evidence>
<organism evidence="8 9">
    <name type="scientific">Candidatus Lachnoclostridium stercoripullorum</name>
    <dbReference type="NCBI Taxonomy" id="2838635"/>
    <lineage>
        <taxon>Bacteria</taxon>
        <taxon>Bacillati</taxon>
        <taxon>Bacillota</taxon>
        <taxon>Clostridia</taxon>
        <taxon>Lachnospirales</taxon>
        <taxon>Lachnospiraceae</taxon>
    </lineage>
</organism>
<evidence type="ECO:0000256" key="1">
    <source>
        <dbReference type="ARBA" id="ARBA00005614"/>
    </source>
</evidence>
<protein>
    <recommendedName>
        <fullName evidence="3 5">acylphosphatase</fullName>
        <ecNumber evidence="2 5">3.6.1.7</ecNumber>
    </recommendedName>
</protein>
<comment type="caution">
    <text evidence="8">The sequence shown here is derived from an EMBL/GenBank/DDBJ whole genome shotgun (WGS) entry which is preliminary data.</text>
</comment>
<accession>A0A9D2AW71</accession>
<reference evidence="8" key="1">
    <citation type="journal article" date="2021" name="PeerJ">
        <title>Extensive microbial diversity within the chicken gut microbiome revealed by metagenomics and culture.</title>
        <authorList>
            <person name="Gilroy R."/>
            <person name="Ravi A."/>
            <person name="Getino M."/>
            <person name="Pursley I."/>
            <person name="Horton D.L."/>
            <person name="Alikhan N.F."/>
            <person name="Baker D."/>
            <person name="Gharbi K."/>
            <person name="Hall N."/>
            <person name="Watson M."/>
            <person name="Adriaenssens E.M."/>
            <person name="Foster-Nyarko E."/>
            <person name="Jarju S."/>
            <person name="Secka A."/>
            <person name="Antonio M."/>
            <person name="Oren A."/>
            <person name="Chaudhuri R.R."/>
            <person name="La Ragione R."/>
            <person name="Hildebrand F."/>
            <person name="Pallen M.J."/>
        </authorList>
    </citation>
    <scope>NUCLEOTIDE SEQUENCE</scope>
    <source>
        <strain evidence="8">ChiGjej4B4-12881</strain>
    </source>
</reference>
<keyword evidence="5" id="KW-0378">Hydrolase</keyword>
<dbReference type="PANTHER" id="PTHR47268:SF4">
    <property type="entry name" value="ACYLPHOSPHATASE"/>
    <property type="match status" value="1"/>
</dbReference>
<evidence type="ECO:0000256" key="4">
    <source>
        <dbReference type="ARBA" id="ARBA00047645"/>
    </source>
</evidence>
<evidence type="ECO:0000256" key="5">
    <source>
        <dbReference type="PROSITE-ProRule" id="PRU00520"/>
    </source>
</evidence>
<evidence type="ECO:0000256" key="6">
    <source>
        <dbReference type="RuleBase" id="RU004168"/>
    </source>
</evidence>